<dbReference type="InterPro" id="IPR023213">
    <property type="entry name" value="CAT-like_dom_sf"/>
</dbReference>
<dbReference type="EC" id="2.3.1.12" evidence="3"/>
<feature type="region of interest" description="Disordered" evidence="12">
    <location>
        <begin position="85"/>
        <end position="138"/>
    </location>
</feature>
<evidence type="ECO:0000256" key="10">
    <source>
        <dbReference type="ARBA" id="ARBA00031531"/>
    </source>
</evidence>
<dbReference type="SUPFAM" id="SSF51230">
    <property type="entry name" value="Single hybrid motif"/>
    <property type="match status" value="1"/>
</dbReference>
<dbReference type="PANTHER" id="PTHR43178">
    <property type="entry name" value="DIHYDROLIPOAMIDE ACETYLTRANSFERASE COMPONENT OF PYRUVATE DEHYDROGENASE COMPLEX"/>
    <property type="match status" value="1"/>
</dbReference>
<dbReference type="Pfam" id="PF02817">
    <property type="entry name" value="E3_binding"/>
    <property type="match status" value="1"/>
</dbReference>
<dbReference type="Pfam" id="PF00198">
    <property type="entry name" value="2-oxoacid_dh"/>
    <property type="match status" value="1"/>
</dbReference>
<evidence type="ECO:0000256" key="3">
    <source>
        <dbReference type="ARBA" id="ARBA00013114"/>
    </source>
</evidence>
<dbReference type="PANTHER" id="PTHR43178:SF2">
    <property type="entry name" value="DIHYDROLIPOYLLYSINE-RESIDUE ACETYLTRANSFERASE COMPONENT OF PYRUVATE DEHYDROGENASE COMPLEX"/>
    <property type="match status" value="1"/>
</dbReference>
<evidence type="ECO:0000256" key="5">
    <source>
        <dbReference type="ARBA" id="ARBA00022679"/>
    </source>
</evidence>
<comment type="caution">
    <text evidence="15">The sequence shown here is derived from an EMBL/GenBank/DDBJ whole genome shotgun (WGS) entry which is preliminary data.</text>
</comment>
<dbReference type="InterPro" id="IPR004167">
    <property type="entry name" value="PSBD"/>
</dbReference>
<dbReference type="Gene3D" id="4.10.320.10">
    <property type="entry name" value="E3-binding domain"/>
    <property type="match status" value="1"/>
</dbReference>
<dbReference type="Gene3D" id="3.30.559.10">
    <property type="entry name" value="Chloramphenicol acetyltransferase-like domain"/>
    <property type="match status" value="1"/>
</dbReference>
<dbReference type="InterPro" id="IPR001078">
    <property type="entry name" value="2-oxoacid_DH_actylTfrase"/>
</dbReference>
<dbReference type="PROSITE" id="PS50968">
    <property type="entry name" value="BIOTINYL_LIPOYL"/>
    <property type="match status" value="1"/>
</dbReference>
<dbReference type="EMBL" id="AUZX01003463">
    <property type="protein sequence ID" value="EQD73831.1"/>
    <property type="molecule type" value="Genomic_DNA"/>
</dbReference>
<dbReference type="SUPFAM" id="SSF47005">
    <property type="entry name" value="Peripheral subunit-binding domain of 2-oxo acid dehydrogenase complex"/>
    <property type="match status" value="1"/>
</dbReference>
<sequence>SGSAKKGAPQPVTVPNLGDFHDVDVIEVLVQPGQRVDAGASLITLETDKAAMDVPAPFPGVIHTLQVKTGDQVSEGHVIALIEPSGEPIPAEPRTAETPSPPAVSAPPIPHPEPQTARPSQPATGSSPRQPGAGRLKPYAGPAVRKLARTLGVDLTHLSGSGSRGRILAQDIHAYVRRALDRTPRSGMLPEVPAYDYSRFGEIEQQPLTRIQKISGPRLVASWLNIPHVTQHDEADITEVDALRIRLNQGDGKRYGIKLTLLLL</sequence>
<comment type="function">
    <text evidence="8">The pyruvate dehydrogenase complex catalyzes the overall conversion of pyruvate to acetyl-CoA and CO(2). It contains multiple copies of three enzymatic components: pyruvate dehydrogenase (E1), dihydrolipoamide acetyltransferase (E2) and lipoamide dehydrogenase (E3).</text>
</comment>
<dbReference type="PROSITE" id="PS51826">
    <property type="entry name" value="PSBD"/>
    <property type="match status" value="1"/>
</dbReference>
<protein>
    <recommendedName>
        <fullName evidence="4">Dihydrolipoyllysine-residue acetyltransferase component of pyruvate dehydrogenase complex</fullName>
        <ecNumber evidence="3">2.3.1.12</ecNumber>
    </recommendedName>
    <alternativeName>
        <fullName evidence="9">Dihydrolipoamide acetyltransferase component of pyruvate dehydrogenase complex</fullName>
    </alternativeName>
    <alternativeName>
        <fullName evidence="10">E2</fullName>
    </alternativeName>
</protein>
<dbReference type="PROSITE" id="PS00189">
    <property type="entry name" value="LIPOYL"/>
    <property type="match status" value="1"/>
</dbReference>
<keyword evidence="15" id="KW-0670">Pyruvate</keyword>
<evidence type="ECO:0000256" key="4">
    <source>
        <dbReference type="ARBA" id="ARBA00016300"/>
    </source>
</evidence>
<dbReference type="Gene3D" id="2.40.50.100">
    <property type="match status" value="1"/>
</dbReference>
<dbReference type="InterPro" id="IPR011053">
    <property type="entry name" value="Single_hybrid_motif"/>
</dbReference>
<dbReference type="CDD" id="cd06849">
    <property type="entry name" value="lipoyl_domain"/>
    <property type="match status" value="1"/>
</dbReference>
<dbReference type="AlphaFoldDB" id="T1BLH3"/>
<organism evidence="15">
    <name type="scientific">mine drainage metagenome</name>
    <dbReference type="NCBI Taxonomy" id="410659"/>
    <lineage>
        <taxon>unclassified sequences</taxon>
        <taxon>metagenomes</taxon>
        <taxon>ecological metagenomes</taxon>
    </lineage>
</organism>
<evidence type="ECO:0000256" key="7">
    <source>
        <dbReference type="ARBA" id="ARBA00023315"/>
    </source>
</evidence>
<dbReference type="Pfam" id="PF00364">
    <property type="entry name" value="Biotin_lipoyl"/>
    <property type="match status" value="1"/>
</dbReference>
<dbReference type="SUPFAM" id="SSF52777">
    <property type="entry name" value="CoA-dependent acyltransferases"/>
    <property type="match status" value="1"/>
</dbReference>
<comment type="similarity">
    <text evidence="2">Belongs to the 2-oxoacid dehydrogenase family.</text>
</comment>
<reference evidence="15" key="2">
    <citation type="journal article" date="2014" name="ISME J.">
        <title>Microbial stratification in low pH oxic and suboxic macroscopic growths along an acid mine drainage.</title>
        <authorList>
            <person name="Mendez-Garcia C."/>
            <person name="Mesa V."/>
            <person name="Sprenger R.R."/>
            <person name="Richter M."/>
            <person name="Diez M.S."/>
            <person name="Solano J."/>
            <person name="Bargiela R."/>
            <person name="Golyshina O.V."/>
            <person name="Manteca A."/>
            <person name="Ramos J.L."/>
            <person name="Gallego J.R."/>
            <person name="Llorente I."/>
            <person name="Martins Dos Santos V.A."/>
            <person name="Jensen O.N."/>
            <person name="Pelaez A.I."/>
            <person name="Sanchez J."/>
            <person name="Ferrer M."/>
        </authorList>
    </citation>
    <scope>NUCLEOTIDE SEQUENCE</scope>
</reference>
<evidence type="ECO:0000256" key="9">
    <source>
        <dbReference type="ARBA" id="ARBA00029730"/>
    </source>
</evidence>
<dbReference type="GO" id="GO:0004742">
    <property type="term" value="F:dihydrolipoyllysine-residue acetyltransferase activity"/>
    <property type="evidence" value="ECO:0007669"/>
    <property type="project" value="UniProtKB-EC"/>
</dbReference>
<feature type="non-terminal residue" evidence="15">
    <location>
        <position position="1"/>
    </location>
</feature>
<evidence type="ECO:0000259" key="14">
    <source>
        <dbReference type="PROSITE" id="PS51826"/>
    </source>
</evidence>
<dbReference type="GO" id="GO:0005737">
    <property type="term" value="C:cytoplasm"/>
    <property type="evidence" value="ECO:0007669"/>
    <property type="project" value="TreeGrafter"/>
</dbReference>
<comment type="cofactor">
    <cofactor evidence="1">
        <name>(R)-lipoate</name>
        <dbReference type="ChEBI" id="CHEBI:83088"/>
    </cofactor>
</comment>
<evidence type="ECO:0000256" key="6">
    <source>
        <dbReference type="ARBA" id="ARBA00022823"/>
    </source>
</evidence>
<evidence type="ECO:0000259" key="13">
    <source>
        <dbReference type="PROSITE" id="PS50968"/>
    </source>
</evidence>
<accession>T1BLH3</accession>
<proteinExistence type="inferred from homology"/>
<keyword evidence="7" id="KW-0012">Acyltransferase</keyword>
<evidence type="ECO:0000256" key="12">
    <source>
        <dbReference type="SAM" id="MobiDB-lite"/>
    </source>
</evidence>
<evidence type="ECO:0000256" key="1">
    <source>
        <dbReference type="ARBA" id="ARBA00001938"/>
    </source>
</evidence>
<dbReference type="InterPro" id="IPR036625">
    <property type="entry name" value="E3-bd_dom_sf"/>
</dbReference>
<keyword evidence="5 15" id="KW-0808">Transferase</keyword>
<evidence type="ECO:0000313" key="15">
    <source>
        <dbReference type="EMBL" id="EQD73831.1"/>
    </source>
</evidence>
<dbReference type="GO" id="GO:0006086">
    <property type="term" value="P:pyruvate decarboxylation to acetyl-CoA"/>
    <property type="evidence" value="ECO:0007669"/>
    <property type="project" value="TreeGrafter"/>
</dbReference>
<name>T1BLH3_9ZZZZ</name>
<dbReference type="InterPro" id="IPR003016">
    <property type="entry name" value="2-oxoA_DH_lipoyl-BS"/>
</dbReference>
<feature type="domain" description="Peripheral subunit-binding (PSBD)" evidence="14">
    <location>
        <begin position="139"/>
        <end position="176"/>
    </location>
</feature>
<feature type="compositionally biased region" description="Polar residues" evidence="12">
    <location>
        <begin position="117"/>
        <end position="129"/>
    </location>
</feature>
<evidence type="ECO:0000256" key="2">
    <source>
        <dbReference type="ARBA" id="ARBA00007317"/>
    </source>
</evidence>
<gene>
    <name evidence="15" type="ORF">B1A_04753</name>
</gene>
<dbReference type="InterPro" id="IPR050743">
    <property type="entry name" value="2-oxoacid_DH_E2_comp"/>
</dbReference>
<feature type="compositionally biased region" description="Pro residues" evidence="12">
    <location>
        <begin position="99"/>
        <end position="113"/>
    </location>
</feature>
<dbReference type="GO" id="GO:0031405">
    <property type="term" value="F:lipoic acid binding"/>
    <property type="evidence" value="ECO:0007669"/>
    <property type="project" value="TreeGrafter"/>
</dbReference>
<dbReference type="InterPro" id="IPR000089">
    <property type="entry name" value="Biotin_lipoyl"/>
</dbReference>
<reference evidence="15" key="1">
    <citation type="submission" date="2013-08" db="EMBL/GenBank/DDBJ databases">
        <authorList>
            <person name="Mendez C."/>
            <person name="Richter M."/>
            <person name="Ferrer M."/>
            <person name="Sanchez J."/>
        </authorList>
    </citation>
    <scope>NUCLEOTIDE SEQUENCE</scope>
</reference>
<keyword evidence="6" id="KW-0450">Lipoyl</keyword>
<evidence type="ECO:0000256" key="11">
    <source>
        <dbReference type="ARBA" id="ARBA00048370"/>
    </source>
</evidence>
<feature type="domain" description="Lipoyl-binding" evidence="13">
    <location>
        <begin position="9"/>
        <end position="83"/>
    </location>
</feature>
<evidence type="ECO:0000256" key="8">
    <source>
        <dbReference type="ARBA" id="ARBA00025211"/>
    </source>
</evidence>
<comment type="catalytic activity">
    <reaction evidence="11">
        <text>N(6)-[(R)-dihydrolipoyl]-L-lysyl-[protein] + acetyl-CoA = N(6)-[(R)-S(8)-acetyldihydrolipoyl]-L-lysyl-[protein] + CoA</text>
        <dbReference type="Rhea" id="RHEA:17017"/>
        <dbReference type="Rhea" id="RHEA-COMP:10475"/>
        <dbReference type="Rhea" id="RHEA-COMP:10478"/>
        <dbReference type="ChEBI" id="CHEBI:57287"/>
        <dbReference type="ChEBI" id="CHEBI:57288"/>
        <dbReference type="ChEBI" id="CHEBI:83100"/>
        <dbReference type="ChEBI" id="CHEBI:83111"/>
        <dbReference type="EC" id="2.3.1.12"/>
    </reaction>
</comment>